<dbReference type="Gene3D" id="3.40.50.150">
    <property type="entry name" value="Vaccinia Virus protein VP39"/>
    <property type="match status" value="1"/>
</dbReference>
<proteinExistence type="inferred from homology"/>
<dbReference type="PIRSF" id="PIRSF003085">
    <property type="entry name" value="CMAS"/>
    <property type="match status" value="1"/>
</dbReference>
<reference evidence="7 8" key="1">
    <citation type="submission" date="2019-02" db="EMBL/GenBank/DDBJ databases">
        <title>Genome sequencing of the rare red list fungi Dentipellis fragilis.</title>
        <authorList>
            <person name="Buettner E."/>
            <person name="Kellner H."/>
        </authorList>
    </citation>
    <scope>NUCLEOTIDE SEQUENCE [LARGE SCALE GENOMIC DNA]</scope>
    <source>
        <strain evidence="7 8">DSM 105465</strain>
    </source>
</reference>
<keyword evidence="8" id="KW-1185">Reference proteome</keyword>
<comment type="similarity">
    <text evidence="1">Belongs to the CFA/CMAS family.</text>
</comment>
<comment type="caution">
    <text evidence="7">The sequence shown here is derived from an EMBL/GenBank/DDBJ whole genome shotgun (WGS) entry which is preliminary data.</text>
</comment>
<sequence>MSQQLLSKFSPHGFSISALADSGLNHLKDLAISGISPMASYAEGMATTVFKNITRGHLTIVTETRTYVYPPKDSGHPNDLPTLRAQLRVLSDTFWIRLCTMSDLGFAEAYMYGEVECDDITTLLQVLIYNKERLQGLDTRLSWLFSLPQRLTSYRFLNSISNSRSNISAHYDLSNDMFSAFLSKDMTYSCAIFPDLDGDIRDNHTVPVLDAKLLDTQRLASETSDESAPRSDTSRATTAVASREETPPLRHEDPLYAGQMQKLQHVVTKARILPGHRILEIGSGWGSLSMHIMTTIPKTQIDTLTLSVQQRDYVVKLVEEHGFQDRVRVHLMDYRQMPKEWEGTFDRVISIEMVEQVGKENMEDYWCMIDRALKRKDAAGVVQGITIPEARFDEYEKQVDFIRKWPDNAIHDSQIFLGGLLPTLTLLQQTLTTATEGRLIMDSVCNIGPHYARTLREWRTRFLANFGDIERALREEHPGVFDGEKGRYELDVFRRKWIYYFCYCEAGFTTHLINDHIITFTREGNEGMGCDVFE</sequence>
<feature type="region of interest" description="Disordered" evidence="6">
    <location>
        <begin position="220"/>
        <end position="251"/>
    </location>
</feature>
<dbReference type="InterPro" id="IPR003333">
    <property type="entry name" value="CMAS"/>
</dbReference>
<dbReference type="AlphaFoldDB" id="A0A4Y9Z8H3"/>
<organism evidence="7 8">
    <name type="scientific">Dentipellis fragilis</name>
    <dbReference type="NCBI Taxonomy" id="205917"/>
    <lineage>
        <taxon>Eukaryota</taxon>
        <taxon>Fungi</taxon>
        <taxon>Dikarya</taxon>
        <taxon>Basidiomycota</taxon>
        <taxon>Agaricomycotina</taxon>
        <taxon>Agaricomycetes</taxon>
        <taxon>Russulales</taxon>
        <taxon>Hericiaceae</taxon>
        <taxon>Dentipellis</taxon>
    </lineage>
</organism>
<evidence type="ECO:0000313" key="8">
    <source>
        <dbReference type="Proteomes" id="UP000298327"/>
    </source>
</evidence>
<dbReference type="GO" id="GO:0032259">
    <property type="term" value="P:methylation"/>
    <property type="evidence" value="ECO:0007669"/>
    <property type="project" value="UniProtKB-KW"/>
</dbReference>
<keyword evidence="2" id="KW-0489">Methyltransferase</keyword>
<evidence type="ECO:0000256" key="4">
    <source>
        <dbReference type="ARBA" id="ARBA00022691"/>
    </source>
</evidence>
<evidence type="ECO:0000256" key="2">
    <source>
        <dbReference type="ARBA" id="ARBA00022603"/>
    </source>
</evidence>
<dbReference type="Proteomes" id="UP000298327">
    <property type="component" value="Unassembled WGS sequence"/>
</dbReference>
<gene>
    <name evidence="7" type="ORF">EVG20_g1928</name>
</gene>
<name>A0A4Y9Z8H3_9AGAM</name>
<dbReference type="Pfam" id="PF02353">
    <property type="entry name" value="CMAS"/>
    <property type="match status" value="2"/>
</dbReference>
<evidence type="ECO:0000256" key="3">
    <source>
        <dbReference type="ARBA" id="ARBA00022679"/>
    </source>
</evidence>
<evidence type="ECO:0000313" key="7">
    <source>
        <dbReference type="EMBL" id="TFY71075.1"/>
    </source>
</evidence>
<keyword evidence="4" id="KW-0949">S-adenosyl-L-methionine</keyword>
<keyword evidence="3" id="KW-0808">Transferase</keyword>
<evidence type="ECO:0008006" key="9">
    <source>
        <dbReference type="Google" id="ProtNLM"/>
    </source>
</evidence>
<dbReference type="PANTHER" id="PTHR43667">
    <property type="entry name" value="CYCLOPROPANE-FATTY-ACYL-PHOSPHOLIPID SYNTHASE"/>
    <property type="match status" value="1"/>
</dbReference>
<dbReference type="GO" id="GO:0008168">
    <property type="term" value="F:methyltransferase activity"/>
    <property type="evidence" value="ECO:0007669"/>
    <property type="project" value="UniProtKB-KW"/>
</dbReference>
<dbReference type="PANTHER" id="PTHR43667:SF2">
    <property type="entry name" value="FATTY ACID C-METHYL TRANSFERASE"/>
    <property type="match status" value="1"/>
</dbReference>
<dbReference type="InterPro" id="IPR029063">
    <property type="entry name" value="SAM-dependent_MTases_sf"/>
</dbReference>
<dbReference type="OrthoDB" id="8300214at2759"/>
<evidence type="ECO:0000256" key="6">
    <source>
        <dbReference type="SAM" id="MobiDB-lite"/>
    </source>
</evidence>
<keyword evidence="5" id="KW-0443">Lipid metabolism</keyword>
<accession>A0A4Y9Z8H3</accession>
<dbReference type="GO" id="GO:0008610">
    <property type="term" value="P:lipid biosynthetic process"/>
    <property type="evidence" value="ECO:0007669"/>
    <property type="project" value="InterPro"/>
</dbReference>
<evidence type="ECO:0000256" key="1">
    <source>
        <dbReference type="ARBA" id="ARBA00010815"/>
    </source>
</evidence>
<dbReference type="InterPro" id="IPR050723">
    <property type="entry name" value="CFA/CMAS"/>
</dbReference>
<feature type="compositionally biased region" description="Basic and acidic residues" evidence="6">
    <location>
        <begin position="242"/>
        <end position="251"/>
    </location>
</feature>
<dbReference type="STRING" id="205917.A0A4Y9Z8H3"/>
<dbReference type="EMBL" id="SEOQ01000068">
    <property type="protein sequence ID" value="TFY71075.1"/>
    <property type="molecule type" value="Genomic_DNA"/>
</dbReference>
<protein>
    <recommendedName>
        <fullName evidence="9">Cyclopropane-fatty-acyl-phospholipid synthase</fullName>
    </recommendedName>
</protein>
<dbReference type="CDD" id="cd02440">
    <property type="entry name" value="AdoMet_MTases"/>
    <property type="match status" value="1"/>
</dbReference>
<evidence type="ECO:0000256" key="5">
    <source>
        <dbReference type="ARBA" id="ARBA00023098"/>
    </source>
</evidence>
<dbReference type="SUPFAM" id="SSF53335">
    <property type="entry name" value="S-adenosyl-L-methionine-dependent methyltransferases"/>
    <property type="match status" value="1"/>
</dbReference>